<gene>
    <name evidence="2" type="ORF">NCTC11166_00521</name>
</gene>
<feature type="transmembrane region" description="Helical" evidence="1">
    <location>
        <begin position="108"/>
        <end position="133"/>
    </location>
</feature>
<feature type="transmembrane region" description="Helical" evidence="1">
    <location>
        <begin position="52"/>
        <end position="71"/>
    </location>
</feature>
<dbReference type="AlphaFoldDB" id="A0A2X1BI16"/>
<sequence length="147" mass="16059">MVNMIYAVVGAVFMVGMALFAFLKGGKPERFGAGAYLFAWFATIIMQENSGFRGVPLGMFVIDLALLSAFVGLSWRCRGSWPVWASGLQLIMVMSHIMILTGQPVSVASIYTVMNFTGYLIIGCITAGTFWAWQTRKAANLNIGRNS</sequence>
<keyword evidence="1" id="KW-0472">Membrane</keyword>
<feature type="transmembrane region" description="Helical" evidence="1">
    <location>
        <begin position="6"/>
        <end position="23"/>
    </location>
</feature>
<dbReference type="EMBL" id="UAQP01000005">
    <property type="protein sequence ID" value="SPU52202.1"/>
    <property type="molecule type" value="Genomic_DNA"/>
</dbReference>
<feature type="transmembrane region" description="Helical" evidence="1">
    <location>
        <begin position="83"/>
        <end position="102"/>
    </location>
</feature>
<accession>A0A2X1BI16</accession>
<keyword evidence="1" id="KW-1133">Transmembrane helix</keyword>
<dbReference type="RefSeq" id="WP_112861635.1">
    <property type="nucleotide sequence ID" value="NZ_UAQP01000005.1"/>
</dbReference>
<reference evidence="2 3" key="1">
    <citation type="submission" date="2018-06" db="EMBL/GenBank/DDBJ databases">
        <authorList>
            <consortium name="Pathogen Informatics"/>
            <person name="Doyle S."/>
        </authorList>
    </citation>
    <scope>NUCLEOTIDE SEQUENCE [LARGE SCALE GENOMIC DNA]</scope>
    <source>
        <strain evidence="2 3">NCTC11166</strain>
    </source>
</reference>
<organism evidence="2 3">
    <name type="scientific">Brevundimonas vesicularis</name>
    <name type="common">Pseudomonas vesicularis</name>
    <dbReference type="NCBI Taxonomy" id="41276"/>
    <lineage>
        <taxon>Bacteria</taxon>
        <taxon>Pseudomonadati</taxon>
        <taxon>Pseudomonadota</taxon>
        <taxon>Alphaproteobacteria</taxon>
        <taxon>Caulobacterales</taxon>
        <taxon>Caulobacteraceae</taxon>
        <taxon>Brevundimonas</taxon>
    </lineage>
</organism>
<name>A0A2X1BI16_BREVE</name>
<protein>
    <submittedName>
        <fullName evidence="2">Uncharacterized protein</fullName>
    </submittedName>
</protein>
<keyword evidence="1" id="KW-0812">Transmembrane</keyword>
<evidence type="ECO:0000256" key="1">
    <source>
        <dbReference type="SAM" id="Phobius"/>
    </source>
</evidence>
<feature type="transmembrane region" description="Helical" evidence="1">
    <location>
        <begin position="30"/>
        <end position="46"/>
    </location>
</feature>
<dbReference type="Proteomes" id="UP000251186">
    <property type="component" value="Unassembled WGS sequence"/>
</dbReference>
<evidence type="ECO:0000313" key="3">
    <source>
        <dbReference type="Proteomes" id="UP000251186"/>
    </source>
</evidence>
<proteinExistence type="predicted"/>
<evidence type="ECO:0000313" key="2">
    <source>
        <dbReference type="EMBL" id="SPU52202.1"/>
    </source>
</evidence>